<sequence length="347" mass="41283">MENQFIRHEPCFERILFVLTLDRKKMKERILIGEEQQIRFRLNGSQNTEVLCDMTRPLGTFLINFERDTGRDWNLYGLSPLRQALHSNRWKQPELEQAASEFLWGKYLSNDPLKMYVAFRIWNSYLLAREPRDRNAACDRFMDKMSSLTGVFHNETMSFDRETGKPKHFQADSLYFKGAPSEDTRLDLWFPDNHRTEECVSAYASLYPLITYYLNRLNDWGLCFRRCKVCGKYFLAKSQRYELCSDKCRKAQALQNKREFDERARENNYDLLYKNECQNWRNKINRVKNTAGFPADRLEKIQAAFSDFKKEALQRKKAVKTGTASPKEFTDWLYQQSNVIVELLTEY</sequence>
<reference evidence="1" key="2">
    <citation type="submission" date="2021-04" db="EMBL/GenBank/DDBJ databases">
        <authorList>
            <person name="Gilroy R."/>
        </authorList>
    </citation>
    <scope>NUCLEOTIDE SEQUENCE</scope>
    <source>
        <strain evidence="1">ChiBcec2-3848</strain>
    </source>
</reference>
<evidence type="ECO:0000313" key="1">
    <source>
        <dbReference type="EMBL" id="HJC63791.1"/>
    </source>
</evidence>
<dbReference type="AlphaFoldDB" id="A0A9D2TC96"/>
<evidence type="ECO:0000313" key="2">
    <source>
        <dbReference type="Proteomes" id="UP000823886"/>
    </source>
</evidence>
<name>A0A9D2TC96_9FIRM</name>
<reference evidence="1" key="1">
    <citation type="journal article" date="2021" name="PeerJ">
        <title>Extensive microbial diversity within the chicken gut microbiome revealed by metagenomics and culture.</title>
        <authorList>
            <person name="Gilroy R."/>
            <person name="Ravi A."/>
            <person name="Getino M."/>
            <person name="Pursley I."/>
            <person name="Horton D.L."/>
            <person name="Alikhan N.F."/>
            <person name="Baker D."/>
            <person name="Gharbi K."/>
            <person name="Hall N."/>
            <person name="Watson M."/>
            <person name="Adriaenssens E.M."/>
            <person name="Foster-Nyarko E."/>
            <person name="Jarju S."/>
            <person name="Secka A."/>
            <person name="Antonio M."/>
            <person name="Oren A."/>
            <person name="Chaudhuri R.R."/>
            <person name="La Ragione R."/>
            <person name="Hildebrand F."/>
            <person name="Pallen M.J."/>
        </authorList>
    </citation>
    <scope>NUCLEOTIDE SEQUENCE</scope>
    <source>
        <strain evidence="1">ChiBcec2-3848</strain>
    </source>
</reference>
<gene>
    <name evidence="1" type="ORF">H9753_09275</name>
</gene>
<proteinExistence type="predicted"/>
<protein>
    <submittedName>
        <fullName evidence="1">Recombination protein NinG</fullName>
    </submittedName>
</protein>
<dbReference type="EMBL" id="DWVZ01000125">
    <property type="protein sequence ID" value="HJC63791.1"/>
    <property type="molecule type" value="Genomic_DNA"/>
</dbReference>
<dbReference type="Proteomes" id="UP000823886">
    <property type="component" value="Unassembled WGS sequence"/>
</dbReference>
<accession>A0A9D2TC96</accession>
<comment type="caution">
    <text evidence="1">The sequence shown here is derived from an EMBL/GenBank/DDBJ whole genome shotgun (WGS) entry which is preliminary data.</text>
</comment>
<organism evidence="1 2">
    <name type="scientific">Candidatus Blautia merdavium</name>
    <dbReference type="NCBI Taxonomy" id="2838494"/>
    <lineage>
        <taxon>Bacteria</taxon>
        <taxon>Bacillati</taxon>
        <taxon>Bacillota</taxon>
        <taxon>Clostridia</taxon>
        <taxon>Lachnospirales</taxon>
        <taxon>Lachnospiraceae</taxon>
        <taxon>Blautia</taxon>
    </lineage>
</organism>